<evidence type="ECO:0000313" key="2">
    <source>
        <dbReference type="EMBL" id="MBE3636692.1"/>
    </source>
</evidence>
<dbReference type="SUPFAM" id="SSF53448">
    <property type="entry name" value="Nucleotide-diphospho-sugar transferases"/>
    <property type="match status" value="1"/>
</dbReference>
<comment type="caution">
    <text evidence="2">The sequence shown here is derived from an EMBL/GenBank/DDBJ whole genome shotgun (WGS) entry which is preliminary data.</text>
</comment>
<feature type="domain" description="Nucleotide-diphospho-sugar transferase" evidence="1">
    <location>
        <begin position="33"/>
        <end position="192"/>
    </location>
</feature>
<dbReference type="Gene3D" id="3.90.550.10">
    <property type="entry name" value="Spore Coat Polysaccharide Biosynthesis Protein SpsA, Chain A"/>
    <property type="match status" value="1"/>
</dbReference>
<gene>
    <name evidence="2" type="ORF">ICN82_00570</name>
</gene>
<dbReference type="AlphaFoldDB" id="A0A8J6YS72"/>
<dbReference type="InterPro" id="IPR005069">
    <property type="entry name" value="Nucl-diP-sugar_transferase"/>
</dbReference>
<name>A0A8J6YS72_9RHOB</name>
<evidence type="ECO:0000259" key="1">
    <source>
        <dbReference type="Pfam" id="PF03407"/>
    </source>
</evidence>
<accession>A0A8J6YS72</accession>
<evidence type="ECO:0000313" key="3">
    <source>
        <dbReference type="Proteomes" id="UP000609121"/>
    </source>
</evidence>
<keyword evidence="3" id="KW-1185">Reference proteome</keyword>
<dbReference type="RefSeq" id="WP_193178875.1">
    <property type="nucleotide sequence ID" value="NZ_JACVXA010000001.1"/>
</dbReference>
<dbReference type="InterPro" id="IPR029044">
    <property type="entry name" value="Nucleotide-diphossugar_trans"/>
</dbReference>
<proteinExistence type="predicted"/>
<organism evidence="2 3">
    <name type="scientific">Mangrovicoccus algicola</name>
    <dbReference type="NCBI Taxonomy" id="2771008"/>
    <lineage>
        <taxon>Bacteria</taxon>
        <taxon>Pseudomonadati</taxon>
        <taxon>Pseudomonadota</taxon>
        <taxon>Alphaproteobacteria</taxon>
        <taxon>Rhodobacterales</taxon>
        <taxon>Paracoccaceae</taxon>
        <taxon>Mangrovicoccus</taxon>
    </lineage>
</organism>
<dbReference type="Pfam" id="PF03407">
    <property type="entry name" value="Nucleotid_trans"/>
    <property type="match status" value="1"/>
</dbReference>
<dbReference type="EMBL" id="JACVXA010000001">
    <property type="protein sequence ID" value="MBE3636692.1"/>
    <property type="molecule type" value="Genomic_DNA"/>
</dbReference>
<dbReference type="Proteomes" id="UP000609121">
    <property type="component" value="Unassembled WGS sequence"/>
</dbReference>
<protein>
    <recommendedName>
        <fullName evidence="1">Nucleotide-diphospho-sugar transferase domain-containing protein</fullName>
    </recommendedName>
</protein>
<sequence length="284" mass="32359">MPWASPESLAPASCGFVLAASGRKYATAAEAAARSLRRSNPDFEVDIFTDEEVDASLFGQVHRLEKSWFRPKFEALIKSRFDRTIYLDVDLVVLGDMSDVFFVLGKYDIAAVQATNRNQGFAWKPWRMPLPNAFPQINGGMIAIRRSAPVLQFLRDCQQAMIDHDMKRDQPVFREMLWQSDLRLHVLPPEYNVRNRTLWQYGGSKFAAPRVLHHTGFVARMKDDRTPVRPEEIYGRGFVRHVQRLIGADRQLTPGARGSVPAPQYDNILFRGRDWLAARLGGRG</sequence>
<reference evidence="2" key="1">
    <citation type="submission" date="2020-09" db="EMBL/GenBank/DDBJ databases">
        <title>A novel bacterium of genus Mangrovicoccus, isolated from South China Sea.</title>
        <authorList>
            <person name="Huang H."/>
            <person name="Mo K."/>
            <person name="Hu Y."/>
        </authorList>
    </citation>
    <scope>NUCLEOTIDE SEQUENCE</scope>
    <source>
        <strain evidence="2">HB182678</strain>
    </source>
</reference>